<evidence type="ECO:0000259" key="2">
    <source>
        <dbReference type="SMART" id="SM00642"/>
    </source>
</evidence>
<dbReference type="EMBL" id="BARX01000017">
    <property type="protein sequence ID" value="GAD02555.1"/>
    <property type="molecule type" value="Genomic_DNA"/>
</dbReference>
<comment type="caution">
    <text evidence="3">The sequence shown here is derived from an EMBL/GenBank/DDBJ whole genome shotgun (WGS) entry which is preliminary data.</text>
</comment>
<dbReference type="Pfam" id="PF00128">
    <property type="entry name" value="Alpha-amylase"/>
    <property type="match status" value="1"/>
</dbReference>
<name>R9PML2_AGAAL</name>
<evidence type="ECO:0000313" key="3">
    <source>
        <dbReference type="EMBL" id="GAD02555.1"/>
    </source>
</evidence>
<dbReference type="STRING" id="1331007.AALB_2635"/>
<proteinExistence type="inferred from homology"/>
<reference evidence="3" key="1">
    <citation type="journal article" date="2013" name="Genome Announc.">
        <title>Draft Genome Sequence of Agarivorans albus Strain MKT 106T, an Agarolytic Marine Bacterium.</title>
        <authorList>
            <person name="Yasuike M."/>
            <person name="Nakamura Y."/>
            <person name="Kai W."/>
            <person name="Fujiwara A."/>
            <person name="Fukui Y."/>
            <person name="Satomi M."/>
            <person name="Sano M."/>
        </authorList>
    </citation>
    <scope>NUCLEOTIDE SEQUENCE [LARGE SCALE GENOMIC DNA]</scope>
</reference>
<dbReference type="AlphaFoldDB" id="R9PML2"/>
<gene>
    <name evidence="3" type="ORF">AALB_2635</name>
</gene>
<dbReference type="InterPro" id="IPR006047">
    <property type="entry name" value="GH13_cat_dom"/>
</dbReference>
<dbReference type="Proteomes" id="UP000014461">
    <property type="component" value="Unassembled WGS sequence"/>
</dbReference>
<keyword evidence="4" id="KW-1185">Reference proteome</keyword>
<dbReference type="Gene3D" id="2.60.40.1180">
    <property type="entry name" value="Golgi alpha-mannosidase II"/>
    <property type="match status" value="1"/>
</dbReference>
<dbReference type="PANTHER" id="PTHR10357">
    <property type="entry name" value="ALPHA-AMYLASE FAMILY MEMBER"/>
    <property type="match status" value="1"/>
</dbReference>
<feature type="domain" description="Glycosyl hydrolase family 13 catalytic" evidence="2">
    <location>
        <begin position="69"/>
        <end position="454"/>
    </location>
</feature>
<comment type="similarity">
    <text evidence="1">Belongs to the glycosyl hydrolase 13 family.</text>
</comment>
<protein>
    <submittedName>
        <fullName evidence="3">Trehalose synthase</fullName>
        <ecNumber evidence="3">5.4.99.16</ecNumber>
    </submittedName>
</protein>
<dbReference type="RefSeq" id="WP_016402322.1">
    <property type="nucleotide sequence ID" value="NZ_BARX01000017.1"/>
</dbReference>
<accession>R9PML2</accession>
<dbReference type="InterPro" id="IPR013780">
    <property type="entry name" value="Glyco_hydro_b"/>
</dbReference>
<dbReference type="InterPro" id="IPR045857">
    <property type="entry name" value="O16G_dom_2"/>
</dbReference>
<evidence type="ECO:0000313" key="4">
    <source>
        <dbReference type="Proteomes" id="UP000014461"/>
    </source>
</evidence>
<dbReference type="Gene3D" id="3.90.400.10">
    <property type="entry name" value="Oligo-1,6-glucosidase, Domain 2"/>
    <property type="match status" value="1"/>
</dbReference>
<keyword evidence="3" id="KW-0413">Isomerase</keyword>
<dbReference type="GO" id="GO:0047471">
    <property type="term" value="F:maltose alpha-D-glucosyltransferase activity"/>
    <property type="evidence" value="ECO:0007669"/>
    <property type="project" value="UniProtKB-EC"/>
</dbReference>
<dbReference type="SUPFAM" id="SSF51011">
    <property type="entry name" value="Glycosyl hydrolase domain"/>
    <property type="match status" value="1"/>
</dbReference>
<dbReference type="SMART" id="SM00642">
    <property type="entry name" value="Aamy"/>
    <property type="match status" value="1"/>
</dbReference>
<dbReference type="PANTHER" id="PTHR10357:SF179">
    <property type="entry name" value="NEUTRAL AND BASIC AMINO ACID TRANSPORT PROTEIN RBAT"/>
    <property type="match status" value="1"/>
</dbReference>
<dbReference type="GO" id="GO:0009313">
    <property type="term" value="P:oligosaccharide catabolic process"/>
    <property type="evidence" value="ECO:0007669"/>
    <property type="project" value="TreeGrafter"/>
</dbReference>
<organism evidence="3 4">
    <name type="scientific">Agarivorans albus MKT 106</name>
    <dbReference type="NCBI Taxonomy" id="1331007"/>
    <lineage>
        <taxon>Bacteria</taxon>
        <taxon>Pseudomonadati</taxon>
        <taxon>Pseudomonadota</taxon>
        <taxon>Gammaproteobacteria</taxon>
        <taxon>Alteromonadales</taxon>
        <taxon>Alteromonadaceae</taxon>
        <taxon>Agarivorans</taxon>
    </lineage>
</organism>
<dbReference type="InterPro" id="IPR017853">
    <property type="entry name" value="GH"/>
</dbReference>
<sequence length="542" mass="59596">MNKHLISSALSLAILASLNGCDSSSEAITPKEIPVGEAKAESLLDMSSVAVDDQPALAADWYKGAVFMEIFVRSYKDSDGDGIGDFKGLTSQLDYIADLGVEGIWLMPFSESSDKDHGYEVVDYRSIESDYGTREDFDEFLAQAHARGIGVIADYLINHSSGDNPVFIDSDNNAGGKRDWYMWESSNPGWTNWSGDPSWHQGTYGYYYGIFQSNMPDYNFGNQEVVDFHYNNLRYWLNAGMDGFRFDAMTHLVENGPNQWSGQPENAAIMYGIQQLVMEDYSNRFMICEDSSDSLAAAQSDFCGSAFSFYLNMDIMRSVNAGSTSGTYIVDWLQQGRLSSMGLLLANHDYFAGTRVFEQFAGNEAKYRLAAATLLTLPGQPFVYYGEEVGMGHTANSGGDYLLRAPMSWTAEGGFTTGTPYRAHAHNTAAYNAASQMADSNSIYHHYKTLIQLRKNTPALREGDIEVLLDGEVLAYSRSLADSNVLVVLNYSDSAQTPVIPVGQASTLLSPLANFGSNAVSTTSSGQLNLSLAAQEIRIYQY</sequence>
<dbReference type="EC" id="5.4.99.16" evidence="3"/>
<dbReference type="SUPFAM" id="SSF51445">
    <property type="entry name" value="(Trans)glycosidases"/>
    <property type="match status" value="1"/>
</dbReference>
<dbReference type="OrthoDB" id="9805159at2"/>
<dbReference type="GO" id="GO:0004556">
    <property type="term" value="F:alpha-amylase activity"/>
    <property type="evidence" value="ECO:0007669"/>
    <property type="project" value="TreeGrafter"/>
</dbReference>
<dbReference type="CDD" id="cd11316">
    <property type="entry name" value="AmyAc_bac2_AmyA"/>
    <property type="match status" value="1"/>
</dbReference>
<evidence type="ECO:0000256" key="1">
    <source>
        <dbReference type="ARBA" id="ARBA00008061"/>
    </source>
</evidence>
<dbReference type="Gene3D" id="3.20.20.80">
    <property type="entry name" value="Glycosidases"/>
    <property type="match status" value="1"/>
</dbReference>